<evidence type="ECO:0000313" key="8">
    <source>
        <dbReference type="EMBL" id="MXN16243.1"/>
    </source>
</evidence>
<feature type="transmembrane region" description="Helical" evidence="7">
    <location>
        <begin position="144"/>
        <end position="167"/>
    </location>
</feature>
<keyword evidence="6 7" id="KW-0472">Membrane</keyword>
<keyword evidence="2" id="KW-0813">Transport</keyword>
<feature type="transmembrane region" description="Helical" evidence="7">
    <location>
        <begin position="287"/>
        <end position="317"/>
    </location>
</feature>
<comment type="caution">
    <text evidence="8">The sequence shown here is derived from an EMBL/GenBank/DDBJ whole genome shotgun (WGS) entry which is preliminary data.</text>
</comment>
<name>A0A6L7G102_9RHOB</name>
<dbReference type="AlphaFoldDB" id="A0A6L7G102"/>
<dbReference type="CDD" id="cd06173">
    <property type="entry name" value="MFS_MefA_like"/>
    <property type="match status" value="1"/>
</dbReference>
<dbReference type="EMBL" id="WUMU01000001">
    <property type="protein sequence ID" value="MXN16243.1"/>
    <property type="molecule type" value="Genomic_DNA"/>
</dbReference>
<keyword evidence="9" id="KW-1185">Reference proteome</keyword>
<keyword evidence="4 7" id="KW-0812">Transmembrane</keyword>
<dbReference type="SUPFAM" id="SSF103473">
    <property type="entry name" value="MFS general substrate transporter"/>
    <property type="match status" value="1"/>
</dbReference>
<protein>
    <submittedName>
        <fullName evidence="8">MFS transporter</fullName>
    </submittedName>
</protein>
<feature type="transmembrane region" description="Helical" evidence="7">
    <location>
        <begin position="15"/>
        <end position="41"/>
    </location>
</feature>
<accession>A0A6L7G102</accession>
<evidence type="ECO:0000256" key="6">
    <source>
        <dbReference type="ARBA" id="ARBA00023136"/>
    </source>
</evidence>
<evidence type="ECO:0000256" key="1">
    <source>
        <dbReference type="ARBA" id="ARBA00004651"/>
    </source>
</evidence>
<feature type="transmembrane region" description="Helical" evidence="7">
    <location>
        <begin position="221"/>
        <end position="245"/>
    </location>
</feature>
<reference evidence="8 9" key="1">
    <citation type="submission" date="2019-12" db="EMBL/GenBank/DDBJ databases">
        <authorList>
            <person name="Li M."/>
        </authorList>
    </citation>
    <scope>NUCLEOTIDE SEQUENCE [LARGE SCALE GENOMIC DNA]</scope>
    <source>
        <strain evidence="8 9">GBMRC 2024</strain>
    </source>
</reference>
<dbReference type="PANTHER" id="PTHR23513">
    <property type="entry name" value="INTEGRAL MEMBRANE EFFLUX PROTEIN-RELATED"/>
    <property type="match status" value="1"/>
</dbReference>
<evidence type="ECO:0000313" key="9">
    <source>
        <dbReference type="Proteomes" id="UP000477911"/>
    </source>
</evidence>
<feature type="transmembrane region" description="Helical" evidence="7">
    <location>
        <begin position="105"/>
        <end position="123"/>
    </location>
</feature>
<comment type="subcellular location">
    <subcellularLocation>
        <location evidence="1">Cell membrane</location>
        <topology evidence="1">Multi-pass membrane protein</topology>
    </subcellularLocation>
</comment>
<evidence type="ECO:0000256" key="7">
    <source>
        <dbReference type="SAM" id="Phobius"/>
    </source>
</evidence>
<evidence type="ECO:0000256" key="3">
    <source>
        <dbReference type="ARBA" id="ARBA00022475"/>
    </source>
</evidence>
<dbReference type="Proteomes" id="UP000477911">
    <property type="component" value="Unassembled WGS sequence"/>
</dbReference>
<dbReference type="InterPro" id="IPR010290">
    <property type="entry name" value="TM_effector"/>
</dbReference>
<dbReference type="RefSeq" id="WP_160890796.1">
    <property type="nucleotide sequence ID" value="NZ_WUMU01000001.1"/>
</dbReference>
<keyword evidence="5 7" id="KW-1133">Transmembrane helix</keyword>
<evidence type="ECO:0000256" key="4">
    <source>
        <dbReference type="ARBA" id="ARBA00022692"/>
    </source>
</evidence>
<dbReference type="Pfam" id="PF05977">
    <property type="entry name" value="MFS_3"/>
    <property type="match status" value="1"/>
</dbReference>
<organism evidence="8 9">
    <name type="scientific">Pseudooceanicola albus</name>
    <dbReference type="NCBI Taxonomy" id="2692189"/>
    <lineage>
        <taxon>Bacteria</taxon>
        <taxon>Pseudomonadati</taxon>
        <taxon>Pseudomonadota</taxon>
        <taxon>Alphaproteobacteria</taxon>
        <taxon>Rhodobacterales</taxon>
        <taxon>Paracoccaceae</taxon>
        <taxon>Pseudooceanicola</taxon>
    </lineage>
</organism>
<feature type="transmembrane region" description="Helical" evidence="7">
    <location>
        <begin position="47"/>
        <end position="72"/>
    </location>
</feature>
<feature type="transmembrane region" description="Helical" evidence="7">
    <location>
        <begin position="173"/>
        <end position="191"/>
    </location>
</feature>
<gene>
    <name evidence="8" type="ORF">GR170_00220</name>
</gene>
<feature type="transmembrane region" description="Helical" evidence="7">
    <location>
        <begin position="365"/>
        <end position="391"/>
    </location>
</feature>
<feature type="transmembrane region" description="Helical" evidence="7">
    <location>
        <begin position="257"/>
        <end position="275"/>
    </location>
</feature>
<sequence length="405" mass="42883">MSTQDGVSLARNRDFLFFIASRGGSMAGFQVLAVAAGWHVYARSQDVLNLGLIGLFMFLPFLLLFLVAGLVADMVDRRWILGIGNLVHAVNMLALGAWFLSGQSALWPVFALLVVSGSAQAFLHPAQQAILPGIVSRAEFPRAVAVSSSVTTVAQLGGPALAGLLLAVLDEHIYWVASGLYLVAGIGGALIRARLHIHGREPFGPELLFGGFRHIARTPEVLGAISIDLVAVLFGGVMGILPVYAQDILHVGPLGLGVMRATPALGALLVALWLTRFGMPFRAGPGFLWSIAVFGLSILVFALSHVFWLSVLALAVYGGSDMISMNIRQTLVQMRTPDALRGRVAAVNGVCINASNQLGDFRAGLMAAFTGTPATVAIGGAVTLGVVALWARLFPQLRQMERADI</sequence>
<dbReference type="PANTHER" id="PTHR23513:SF9">
    <property type="entry name" value="ENTEROBACTIN EXPORTER ENTS"/>
    <property type="match status" value="1"/>
</dbReference>
<keyword evidence="3" id="KW-1003">Cell membrane</keyword>
<feature type="transmembrane region" description="Helical" evidence="7">
    <location>
        <begin position="79"/>
        <end position="99"/>
    </location>
</feature>
<dbReference type="GO" id="GO:0005886">
    <property type="term" value="C:plasma membrane"/>
    <property type="evidence" value="ECO:0007669"/>
    <property type="project" value="UniProtKB-SubCell"/>
</dbReference>
<proteinExistence type="predicted"/>
<evidence type="ECO:0000256" key="5">
    <source>
        <dbReference type="ARBA" id="ARBA00022989"/>
    </source>
</evidence>
<dbReference type="InterPro" id="IPR036259">
    <property type="entry name" value="MFS_trans_sf"/>
</dbReference>
<dbReference type="Gene3D" id="1.20.1250.20">
    <property type="entry name" value="MFS general substrate transporter like domains"/>
    <property type="match status" value="1"/>
</dbReference>
<evidence type="ECO:0000256" key="2">
    <source>
        <dbReference type="ARBA" id="ARBA00022448"/>
    </source>
</evidence>